<reference evidence="2" key="1">
    <citation type="journal article" date="2023" name="Front. Plant Sci.">
        <title>Chromosomal-level genome assembly of Melastoma candidum provides insights into trichome evolution.</title>
        <authorList>
            <person name="Zhong Y."/>
            <person name="Wu W."/>
            <person name="Sun C."/>
            <person name="Zou P."/>
            <person name="Liu Y."/>
            <person name="Dai S."/>
            <person name="Zhou R."/>
        </authorList>
    </citation>
    <scope>NUCLEOTIDE SEQUENCE [LARGE SCALE GENOMIC DNA]</scope>
</reference>
<gene>
    <name evidence="1" type="ORF">MLD38_032605</name>
</gene>
<sequence length="231" mass="25911">MDLRLGLLLFVLGFGFMGTLRARQAPQNLRAFDYQKLPNGVDLGDLWNDKLCLMCEEYVEVALDYLADNKTQKEIIEVLHDSCSQFGTLKQECITLVDYYVPTFFLEISSVEPATFCQKVGVCKPISTFSMVKKSRCQLCEDTVSDVLSRLRNPDTQMDIMHALLKACDSMETYATECKKTVLEYAPLLFANTAQFLEKHDICVAVHACDATVSSLGKLLPDTEVLAFSDS</sequence>
<organism evidence="1 2">
    <name type="scientific">Melastoma candidum</name>
    <dbReference type="NCBI Taxonomy" id="119954"/>
    <lineage>
        <taxon>Eukaryota</taxon>
        <taxon>Viridiplantae</taxon>
        <taxon>Streptophyta</taxon>
        <taxon>Embryophyta</taxon>
        <taxon>Tracheophyta</taxon>
        <taxon>Spermatophyta</taxon>
        <taxon>Magnoliopsida</taxon>
        <taxon>eudicotyledons</taxon>
        <taxon>Gunneridae</taxon>
        <taxon>Pentapetalae</taxon>
        <taxon>rosids</taxon>
        <taxon>malvids</taxon>
        <taxon>Myrtales</taxon>
        <taxon>Melastomataceae</taxon>
        <taxon>Melastomatoideae</taxon>
        <taxon>Melastomateae</taxon>
        <taxon>Melastoma</taxon>
    </lineage>
</organism>
<evidence type="ECO:0000313" key="1">
    <source>
        <dbReference type="EMBL" id="KAI4318953.1"/>
    </source>
</evidence>
<dbReference type="EMBL" id="CM042889">
    <property type="protein sequence ID" value="KAI4318953.1"/>
    <property type="molecule type" value="Genomic_DNA"/>
</dbReference>
<dbReference type="Proteomes" id="UP001057402">
    <property type="component" value="Chromosome 10"/>
</dbReference>
<comment type="caution">
    <text evidence="1">The sequence shown here is derived from an EMBL/GenBank/DDBJ whole genome shotgun (WGS) entry which is preliminary data.</text>
</comment>
<protein>
    <submittedName>
        <fullName evidence="1">Uncharacterized protein</fullName>
    </submittedName>
</protein>
<keyword evidence="2" id="KW-1185">Reference proteome</keyword>
<name>A0ACB9M4H8_9MYRT</name>
<accession>A0ACB9M4H8</accession>
<proteinExistence type="predicted"/>
<evidence type="ECO:0000313" key="2">
    <source>
        <dbReference type="Proteomes" id="UP001057402"/>
    </source>
</evidence>